<name>A0A3S5F1A2_SERRU</name>
<dbReference type="EC" id="3.1.3.48" evidence="2"/>
<dbReference type="SUPFAM" id="SSF52799">
    <property type="entry name" value="(Phosphotyrosine protein) phosphatases II"/>
    <property type="match status" value="1"/>
</dbReference>
<dbReference type="EMBL" id="JADULK010000006">
    <property type="protein sequence ID" value="MBH1930581.1"/>
    <property type="molecule type" value="Genomic_DNA"/>
</dbReference>
<reference evidence="2 3" key="1">
    <citation type="submission" date="2018-12" db="EMBL/GenBank/DDBJ databases">
        <authorList>
            <consortium name="Pathogen Informatics"/>
        </authorList>
    </citation>
    <scope>NUCLEOTIDE SEQUENCE [LARGE SCALE GENOMIC DNA]</scope>
    <source>
        <strain evidence="2 3">NCTC10036</strain>
    </source>
</reference>
<evidence type="ECO:0000313" key="4">
    <source>
        <dbReference type="Proteomes" id="UP000624159"/>
    </source>
</evidence>
<dbReference type="AlphaFoldDB" id="A0A3S5F1A2"/>
<dbReference type="Proteomes" id="UP000281904">
    <property type="component" value="Chromosome"/>
</dbReference>
<protein>
    <submittedName>
        <fullName evidence="2">Tyrosine-protein phosphatase</fullName>
        <ecNumber evidence="2">3.1.3.48</ecNumber>
    </submittedName>
</protein>
<organism evidence="2 3">
    <name type="scientific">Serratia rubidaea</name>
    <name type="common">Serratia marinorubra</name>
    <dbReference type="NCBI Taxonomy" id="61652"/>
    <lineage>
        <taxon>Bacteria</taxon>
        <taxon>Pseudomonadati</taxon>
        <taxon>Pseudomonadota</taxon>
        <taxon>Gammaproteobacteria</taxon>
        <taxon>Enterobacterales</taxon>
        <taxon>Yersiniaceae</taxon>
        <taxon>Serratia</taxon>
    </lineage>
</organism>
<gene>
    <name evidence="2" type="primary">iphP</name>
    <name evidence="1" type="ORF">I5U13_13040</name>
    <name evidence="2" type="ORF">NCTC10036_01306</name>
</gene>
<evidence type="ECO:0000313" key="3">
    <source>
        <dbReference type="Proteomes" id="UP000281904"/>
    </source>
</evidence>
<keyword evidence="4" id="KW-1185">Reference proteome</keyword>
<dbReference type="RefSeq" id="WP_126530855.1">
    <property type="nucleotide sequence ID" value="NZ_JADULK010000006.1"/>
</dbReference>
<proteinExistence type="predicted"/>
<dbReference type="Proteomes" id="UP000624159">
    <property type="component" value="Unassembled WGS sequence"/>
</dbReference>
<keyword evidence="2" id="KW-0378">Hydrolase</keyword>
<dbReference type="Pfam" id="PF13350">
    <property type="entry name" value="Y_phosphatase3"/>
    <property type="match status" value="1"/>
</dbReference>
<dbReference type="InterPro" id="IPR026893">
    <property type="entry name" value="Tyr/Ser_Pase_IphP-type"/>
</dbReference>
<accession>A0A3S5F1A2</accession>
<dbReference type="InterPro" id="IPR029021">
    <property type="entry name" value="Prot-tyrosine_phosphatase-like"/>
</dbReference>
<sequence length="260" mass="28744">MTAQILLHPSLAPLDGGINFRDLGGNSAADGRRIKRGLLFRSGSLERLTENDCTYLAGVPVRSVLDYRDTDEVQAKPDILWQGAQYHHFPANPLSNEVNANLEKLTSETLATFDARAFMLELYRRLPFGNAAYRQLTDLLNNPAEGAIVQHCAVGKDRTGVGSALVLFALGADEATVVEDYLLTETTLAAFREQMLDQLSVRLNESALAQFAYVLSAREEFLMTALGRIREQYGSTDRWLEAEYGLGAGQRAALQARYLE</sequence>
<evidence type="ECO:0000313" key="2">
    <source>
        <dbReference type="EMBL" id="VEI62821.1"/>
    </source>
</evidence>
<dbReference type="EMBL" id="LR134493">
    <property type="protein sequence ID" value="VEI62821.1"/>
    <property type="molecule type" value="Genomic_DNA"/>
</dbReference>
<dbReference type="Gene3D" id="3.90.190.10">
    <property type="entry name" value="Protein tyrosine phosphatase superfamily"/>
    <property type="match status" value="1"/>
</dbReference>
<dbReference type="GO" id="GO:0004725">
    <property type="term" value="F:protein tyrosine phosphatase activity"/>
    <property type="evidence" value="ECO:0007669"/>
    <property type="project" value="UniProtKB-EC"/>
</dbReference>
<reference evidence="1 4" key="2">
    <citation type="submission" date="2020-11" db="EMBL/GenBank/DDBJ databases">
        <title>Enhanced detection system for hospital associated transmission using whole genome sequencing surveillance.</title>
        <authorList>
            <person name="Harrison L.H."/>
            <person name="Van Tyne D."/>
            <person name="Marsh J.W."/>
            <person name="Griffith M.P."/>
            <person name="Snyder D.J."/>
            <person name="Cooper V.S."/>
            <person name="Mustapha M."/>
        </authorList>
    </citation>
    <scope>NUCLEOTIDE SEQUENCE [LARGE SCALE GENOMIC DNA]</scope>
    <source>
        <strain evidence="1 4">SER00230</strain>
    </source>
</reference>
<evidence type="ECO:0000313" key="1">
    <source>
        <dbReference type="EMBL" id="MBH1930581.1"/>
    </source>
</evidence>